<keyword evidence="3" id="KW-1185">Reference proteome</keyword>
<dbReference type="Proteomes" id="UP000813427">
    <property type="component" value="Unassembled WGS sequence"/>
</dbReference>
<evidence type="ECO:0000256" key="1">
    <source>
        <dbReference type="SAM" id="MobiDB-lite"/>
    </source>
</evidence>
<evidence type="ECO:0000313" key="2">
    <source>
        <dbReference type="EMBL" id="KAH7232816.1"/>
    </source>
</evidence>
<protein>
    <submittedName>
        <fullName evidence="2">Uncharacterized protein</fullName>
    </submittedName>
</protein>
<comment type="caution">
    <text evidence="2">The sequence shown here is derived from an EMBL/GenBank/DDBJ whole genome shotgun (WGS) entry which is preliminary data.</text>
</comment>
<feature type="region of interest" description="Disordered" evidence="1">
    <location>
        <begin position="98"/>
        <end position="118"/>
    </location>
</feature>
<name>A0A8K0W637_9HYPO</name>
<reference evidence="2" key="1">
    <citation type="journal article" date="2021" name="Nat. Commun.">
        <title>Genetic determinants of endophytism in the Arabidopsis root mycobiome.</title>
        <authorList>
            <person name="Mesny F."/>
            <person name="Miyauchi S."/>
            <person name="Thiergart T."/>
            <person name="Pickel B."/>
            <person name="Atanasova L."/>
            <person name="Karlsson M."/>
            <person name="Huettel B."/>
            <person name="Barry K.W."/>
            <person name="Haridas S."/>
            <person name="Chen C."/>
            <person name="Bauer D."/>
            <person name="Andreopoulos W."/>
            <person name="Pangilinan J."/>
            <person name="LaButti K."/>
            <person name="Riley R."/>
            <person name="Lipzen A."/>
            <person name="Clum A."/>
            <person name="Drula E."/>
            <person name="Henrissat B."/>
            <person name="Kohler A."/>
            <person name="Grigoriev I.V."/>
            <person name="Martin F.M."/>
            <person name="Hacquard S."/>
        </authorList>
    </citation>
    <scope>NUCLEOTIDE SEQUENCE</scope>
    <source>
        <strain evidence="2">MPI-SDFR-AT-0068</strain>
    </source>
</reference>
<organism evidence="2 3">
    <name type="scientific">Fusarium tricinctum</name>
    <dbReference type="NCBI Taxonomy" id="61284"/>
    <lineage>
        <taxon>Eukaryota</taxon>
        <taxon>Fungi</taxon>
        <taxon>Dikarya</taxon>
        <taxon>Ascomycota</taxon>
        <taxon>Pezizomycotina</taxon>
        <taxon>Sordariomycetes</taxon>
        <taxon>Hypocreomycetidae</taxon>
        <taxon>Hypocreales</taxon>
        <taxon>Nectriaceae</taxon>
        <taxon>Fusarium</taxon>
        <taxon>Fusarium tricinctum species complex</taxon>
    </lineage>
</organism>
<dbReference type="AlphaFoldDB" id="A0A8K0W637"/>
<sequence>MSSAEDMPPEYRAAPKAAYRVLRKSGQLPNDLLGTIAPDPWAKNTLEKLGKIVGNTPEGKLPDLLQWLRDTVEASESPAVTPRTLINAERWLIEQMATRRSSRGEPGQEQEQSRLDLDPHRTALVSITLLPLRSLGQSDSCATQPVPSGELIQELEAEQDQSNAPPQAQDTAGLPTLKEKLLCADAALETAHDRMTSLVVQLTAAKARFDQIDLEAWRQRRVEAQKQIDNLIDIGDKPGQSVPEYLANAVVQCDAKIICCEDVLQSARVNLDTATTGESEDEAIQKGLEAEMHRLEREQNVQKDIVADCQLTRDSCLVTVLVADMGSETIKAMGRDKATDILGLLTGGGRK</sequence>
<dbReference type="EMBL" id="JAGPXF010000008">
    <property type="protein sequence ID" value="KAH7232816.1"/>
    <property type="molecule type" value="Genomic_DNA"/>
</dbReference>
<proteinExistence type="predicted"/>
<accession>A0A8K0W637</accession>
<gene>
    <name evidence="2" type="ORF">BKA59DRAFT_559844</name>
</gene>
<evidence type="ECO:0000313" key="3">
    <source>
        <dbReference type="Proteomes" id="UP000813427"/>
    </source>
</evidence>